<evidence type="ECO:0000313" key="2">
    <source>
        <dbReference type="EMBL" id="ANP43140.1"/>
    </source>
</evidence>
<evidence type="ECO:0008006" key="4">
    <source>
        <dbReference type="Google" id="ProtNLM"/>
    </source>
</evidence>
<dbReference type="OrthoDB" id="7864886at2"/>
<organism evidence="2 3">
    <name type="scientific">Tritonibacter mobilis F1926</name>
    <dbReference type="NCBI Taxonomy" id="1265309"/>
    <lineage>
        <taxon>Bacteria</taxon>
        <taxon>Pseudomonadati</taxon>
        <taxon>Pseudomonadota</taxon>
        <taxon>Alphaproteobacteria</taxon>
        <taxon>Rhodobacterales</taxon>
        <taxon>Paracoccaceae</taxon>
        <taxon>Tritonibacter</taxon>
    </lineage>
</organism>
<protein>
    <recommendedName>
        <fullName evidence="4">Glycosyl-4,4'-diaponeurosporenoate acyltransferase</fullName>
    </recommendedName>
</protein>
<reference evidence="2 3" key="1">
    <citation type="journal article" date="2016" name="ISME J.">
        <title>Global occurrence and heterogeneity of the Roseobacter-clade species Ruegeria mobilis.</title>
        <authorList>
            <person name="Sonnenschein E."/>
            <person name="Gram L."/>
        </authorList>
    </citation>
    <scope>NUCLEOTIDE SEQUENCE [LARGE SCALE GENOMIC DNA]</scope>
    <source>
        <strain evidence="2 3">F1926</strain>
        <plasmid evidence="2 3">unnamed1</plasmid>
    </source>
</reference>
<gene>
    <name evidence="2" type="ORF">K529_020505</name>
</gene>
<keyword evidence="1" id="KW-0812">Transmembrane</keyword>
<feature type="transmembrane region" description="Helical" evidence="1">
    <location>
        <begin position="109"/>
        <end position="142"/>
    </location>
</feature>
<proteinExistence type="predicted"/>
<dbReference type="Proteomes" id="UP000013243">
    <property type="component" value="Plasmid unnamed1"/>
</dbReference>
<evidence type="ECO:0000256" key="1">
    <source>
        <dbReference type="SAM" id="Phobius"/>
    </source>
</evidence>
<keyword evidence="1" id="KW-0472">Membrane</keyword>
<feature type="transmembrane region" description="Helical" evidence="1">
    <location>
        <begin position="6"/>
        <end position="28"/>
    </location>
</feature>
<keyword evidence="2" id="KW-0614">Plasmid</keyword>
<dbReference type="RefSeq" id="WP_046002607.1">
    <property type="nucleotide sequence ID" value="NZ_CP015231.1"/>
</dbReference>
<dbReference type="GeneID" id="28252269"/>
<keyword evidence="1" id="KW-1133">Transmembrane helix</keyword>
<dbReference type="EMBL" id="CP015231">
    <property type="protein sequence ID" value="ANP43140.1"/>
    <property type="molecule type" value="Genomic_DNA"/>
</dbReference>
<name>A0A1B1A9B5_9RHOB</name>
<geneLocation type="plasmid" evidence="2 3">
    <name>unnamed1</name>
</geneLocation>
<evidence type="ECO:0000313" key="3">
    <source>
        <dbReference type="Proteomes" id="UP000013243"/>
    </source>
</evidence>
<dbReference type="AlphaFoldDB" id="A0A1B1A9B5"/>
<dbReference type="KEGG" id="rmb:K529_020505"/>
<accession>A0A1B1A9B5</accession>
<sequence length="152" mass="17668">MERDFGIWIVVGFMAWIVVGFSALAIFWKMKSLLGRYFSAMETTSWQHRAALGWRRGNPIVPILGVRQEYSHRRLFWRLTLWGPPPQLKHSQEALSALQSYRRLALSVYLMQALVVVLFGYFFTWVFLWMALGVSVAGAMLLRPDPWTENVT</sequence>